<gene>
    <name evidence="1" type="ORF">IWQ57_003519</name>
</gene>
<dbReference type="Proteomes" id="UP001140234">
    <property type="component" value="Unassembled WGS sequence"/>
</dbReference>
<evidence type="ECO:0000313" key="2">
    <source>
        <dbReference type="Proteomes" id="UP001140234"/>
    </source>
</evidence>
<sequence>PGPRPPPAAARRPVPQQGAAPGPRVARAGRRSGHGHAARRRIQPHAAAANAAAAAAAANAPANAAADASAETQAVLRVYAPRQVPARGQLHVRARHGRPGPDDGHAGSGQHDAGRADGRAVHGGPGRADGRPVLRGHAAAAAAAAAGDADAGTARAAWHAGRAAGDAAAELLGNRRVCQQHPGGESERGIGARVLWAVWRDCQRAGGLHQAVRDGGLCRRGLAGAGDQLARGAVQQPLRAGVQGLQLGRRPGRRPRPPARRANPAAAGVEAKVRHYQKGRDDRKVRRAAEGANEEAHLHQGHAARHAQDHHGLDQADPAKDRGDAAAQAGRRPRGRGWGGGRGGHAGRGDGAAAAAAGRGGLGEGRAADQAQGAAGRGRAAGPECAAGARRSAARAGRLGRGGGGGGPRSDDAGQAAAHAGAAQRRPGRGRAAVRRDGPVRRHRAHRQARRPPGPAVCLHRQVQRPLGGREGRQGRRLPGAVCRRQRRLGPAV</sequence>
<protein>
    <submittedName>
        <fullName evidence="1">Uncharacterized protein</fullName>
    </submittedName>
</protein>
<proteinExistence type="predicted"/>
<reference evidence="1" key="1">
    <citation type="submission" date="2022-07" db="EMBL/GenBank/DDBJ databases">
        <title>Phylogenomic reconstructions and comparative analyses of Kickxellomycotina fungi.</title>
        <authorList>
            <person name="Reynolds N.K."/>
            <person name="Stajich J.E."/>
            <person name="Barry K."/>
            <person name="Grigoriev I.V."/>
            <person name="Crous P."/>
            <person name="Smith M.E."/>
        </authorList>
    </citation>
    <scope>NUCLEOTIDE SEQUENCE</scope>
    <source>
        <strain evidence="1">CBS 109366</strain>
    </source>
</reference>
<keyword evidence="2" id="KW-1185">Reference proteome</keyword>
<feature type="non-terminal residue" evidence="1">
    <location>
        <position position="1"/>
    </location>
</feature>
<evidence type="ECO:0000313" key="1">
    <source>
        <dbReference type="EMBL" id="KAJ2768476.1"/>
    </source>
</evidence>
<organism evidence="1 2">
    <name type="scientific">Coemansia nantahalensis</name>
    <dbReference type="NCBI Taxonomy" id="2789366"/>
    <lineage>
        <taxon>Eukaryota</taxon>
        <taxon>Fungi</taxon>
        <taxon>Fungi incertae sedis</taxon>
        <taxon>Zoopagomycota</taxon>
        <taxon>Kickxellomycotina</taxon>
        <taxon>Kickxellomycetes</taxon>
        <taxon>Kickxellales</taxon>
        <taxon>Kickxellaceae</taxon>
        <taxon>Coemansia</taxon>
    </lineage>
</organism>
<feature type="non-terminal residue" evidence="1">
    <location>
        <position position="493"/>
    </location>
</feature>
<dbReference type="EMBL" id="JANBUJ010001163">
    <property type="protein sequence ID" value="KAJ2768476.1"/>
    <property type="molecule type" value="Genomic_DNA"/>
</dbReference>
<accession>A0ACC1JW24</accession>
<comment type="caution">
    <text evidence="1">The sequence shown here is derived from an EMBL/GenBank/DDBJ whole genome shotgun (WGS) entry which is preliminary data.</text>
</comment>
<name>A0ACC1JW24_9FUNG</name>